<keyword evidence="2" id="KW-1185">Reference proteome</keyword>
<organism evidence="1 2">
    <name type="scientific">Helicobacter heilmannii</name>
    <dbReference type="NCBI Taxonomy" id="35817"/>
    <lineage>
        <taxon>Bacteria</taxon>
        <taxon>Pseudomonadati</taxon>
        <taxon>Campylobacterota</taxon>
        <taxon>Epsilonproteobacteria</taxon>
        <taxon>Campylobacterales</taxon>
        <taxon>Helicobacteraceae</taxon>
        <taxon>Helicobacter</taxon>
    </lineage>
</organism>
<dbReference type="AlphaFoldDB" id="A0A0K2Y985"/>
<evidence type="ECO:0000313" key="1">
    <source>
        <dbReference type="EMBL" id="CRI34264.1"/>
    </source>
</evidence>
<protein>
    <submittedName>
        <fullName evidence="1">Uncharacterized protein</fullName>
    </submittedName>
</protein>
<proteinExistence type="predicted"/>
<dbReference type="EMBL" id="CDMK01000001">
    <property type="protein sequence ID" value="CRI34264.1"/>
    <property type="molecule type" value="Genomic_DNA"/>
</dbReference>
<accession>A0A0K2Y985</accession>
<sequence length="121" mass="14799">MRQKNNRLDSNHEFDQLKQEYMRQEVAYATYLRESKKQLYGCKDVLERHTFFVNRCHAYKPLNDIYMRLRSVSKKCKIGMQSIRESFEKFRRTHNNTLTSIKRYENKLQRIKEGKAPSDWE</sequence>
<dbReference type="GeneID" id="76196845"/>
<gene>
    <name evidence="1" type="ORF">HHE01_11100</name>
</gene>
<reference evidence="2" key="1">
    <citation type="submission" date="2014-12" db="EMBL/GenBank/DDBJ databases">
        <authorList>
            <person name="Smet A."/>
        </authorList>
    </citation>
    <scope>NUCLEOTIDE SEQUENCE [LARGE SCALE GENOMIC DNA]</scope>
</reference>
<dbReference type="Proteomes" id="UP000046090">
    <property type="component" value="Unassembled WGS sequence"/>
</dbReference>
<dbReference type="RefSeq" id="WP_015106358.1">
    <property type="nucleotide sequence ID" value="NZ_AP026684.1"/>
</dbReference>
<name>A0A0K2Y985_HELHE</name>
<evidence type="ECO:0000313" key="2">
    <source>
        <dbReference type="Proteomes" id="UP000046090"/>
    </source>
</evidence>